<dbReference type="PANTHER" id="PTHR42923:SF46">
    <property type="entry name" value="AMINE OXIDASE"/>
    <property type="match status" value="1"/>
</dbReference>
<dbReference type="Gene3D" id="3.50.50.60">
    <property type="entry name" value="FAD/NAD(P)-binding domain"/>
    <property type="match status" value="1"/>
</dbReference>
<protein>
    <submittedName>
        <fullName evidence="1">NAD(P)-binding protein</fullName>
    </submittedName>
</protein>
<dbReference type="Pfam" id="PF13450">
    <property type="entry name" value="NAD_binding_8"/>
    <property type="match status" value="1"/>
</dbReference>
<evidence type="ECO:0000313" key="1">
    <source>
        <dbReference type="EMBL" id="MDM0045953.1"/>
    </source>
</evidence>
<accession>A0ABT7NDE8</accession>
<gene>
    <name evidence="1" type="ORF">QTH91_15805</name>
</gene>
<organism evidence="1 2">
    <name type="scientific">Variovorax dokdonensis</name>
    <dbReference type="NCBI Taxonomy" id="344883"/>
    <lineage>
        <taxon>Bacteria</taxon>
        <taxon>Pseudomonadati</taxon>
        <taxon>Pseudomonadota</taxon>
        <taxon>Betaproteobacteria</taxon>
        <taxon>Burkholderiales</taxon>
        <taxon>Comamonadaceae</taxon>
        <taxon>Variovorax</taxon>
    </lineage>
</organism>
<sequence length="746" mass="82604">MTANHRPMRVAIVGGGVAGMTAAWQLTRHIDECREAAKDGKAGEAEQFVPPLEVTVYERSFRLGGKGGSGRDAAGRIREHGLHIWLGFYENAFKMMRDCYGMVTPEHGPLPHRTFDDAYFPEPHIGVATRMHGAWEVWSGFLPPMKGMPGDPLDDETNPFTLSGYLARCVALSKALILSLIAPASGKPGKASRSALDEALELNLSFDAMRSPGVMLDSMTQLLRVGTLTTAAGVLQALTIVENWLREHNPAPQFTTSVLAFIEALVAQVRRQLEDVVSVDPQVRQKTQVIDLIMTIMVGLYRDRVLFDPKGLDAINEIDCMDWLRKHGAMRESVDSPFVLGLYDLAFCFREGDRSKPALAAGQALRGALRMFFTYRGSLFWRMRSGMGDAMFSPLYSVLKRRGVRFRLAHELESIDFTPDLGKPEARVQRLTFKLPCAKAQVAAYSDDALDKGGGWAYEKPEALAGQSERIELHDGEDFDMVIFAMGIDDFRALCHVSDEEADKRPGLFRCLPRWDAMQRHVKTVGTQSAQVWLDRSATQLGWMRGPGLVSALEPPFESWGDLSDTFEAEQNWRDANGIETVHETRSIAYFTGVLSDKDIREHGGNEERLRKLVRDNLYQKLTRGMATLWPAATGDVAKPEESPVLKALVGLDGKPLDDLKEALEQQHMQANFKGSERYTLAMPGTIAYRISPLDLSVANMTIAGDWTECSFNEGCVEAAVMSGMLASHAICGFPALADIVGYDHP</sequence>
<proteinExistence type="predicted"/>
<name>A0ABT7NDE8_9BURK</name>
<dbReference type="Proteomes" id="UP001174908">
    <property type="component" value="Unassembled WGS sequence"/>
</dbReference>
<keyword evidence="2" id="KW-1185">Reference proteome</keyword>
<evidence type="ECO:0000313" key="2">
    <source>
        <dbReference type="Proteomes" id="UP001174908"/>
    </source>
</evidence>
<reference evidence="1" key="1">
    <citation type="submission" date="2023-06" db="EMBL/GenBank/DDBJ databases">
        <authorList>
            <person name="Jiang Y."/>
            <person name="Liu Q."/>
        </authorList>
    </citation>
    <scope>NUCLEOTIDE SEQUENCE</scope>
    <source>
        <strain evidence="1">CGMCC 1.12089</strain>
    </source>
</reference>
<comment type="caution">
    <text evidence="1">The sequence shown here is derived from an EMBL/GenBank/DDBJ whole genome shotgun (WGS) entry which is preliminary data.</text>
</comment>
<dbReference type="PANTHER" id="PTHR42923">
    <property type="entry name" value="PROTOPORPHYRINOGEN OXIDASE"/>
    <property type="match status" value="1"/>
</dbReference>
<dbReference type="InterPro" id="IPR036188">
    <property type="entry name" value="FAD/NAD-bd_sf"/>
</dbReference>
<dbReference type="RefSeq" id="WP_286661056.1">
    <property type="nucleotide sequence ID" value="NZ_JASZYV010000003.1"/>
</dbReference>
<dbReference type="EMBL" id="JASZYV010000003">
    <property type="protein sequence ID" value="MDM0045953.1"/>
    <property type="molecule type" value="Genomic_DNA"/>
</dbReference>
<dbReference type="SUPFAM" id="SSF51905">
    <property type="entry name" value="FAD/NAD(P)-binding domain"/>
    <property type="match status" value="1"/>
</dbReference>
<dbReference type="InterPro" id="IPR050464">
    <property type="entry name" value="Zeta_carotene_desat/Oxidored"/>
</dbReference>